<evidence type="ECO:0000313" key="3">
    <source>
        <dbReference type="EMBL" id="KAF2075736.1"/>
    </source>
</evidence>
<gene>
    <name evidence="3" type="ORF">CYY_002979</name>
</gene>
<feature type="coiled-coil region" evidence="1">
    <location>
        <begin position="8"/>
        <end position="35"/>
    </location>
</feature>
<dbReference type="OrthoDB" id="1893551at2759"/>
<feature type="coiled-coil region" evidence="1">
    <location>
        <begin position="142"/>
        <end position="200"/>
    </location>
</feature>
<name>A0A8J4UUP6_9MYCE</name>
<feature type="coiled-coil region" evidence="1">
    <location>
        <begin position="74"/>
        <end position="116"/>
    </location>
</feature>
<dbReference type="PANTHER" id="PTHR23354:SF122">
    <property type="entry name" value="GTPASE-ACTIVATING PROTEIN SKYWALKER"/>
    <property type="match status" value="1"/>
</dbReference>
<evidence type="ECO:0000313" key="4">
    <source>
        <dbReference type="Proteomes" id="UP000695562"/>
    </source>
</evidence>
<feature type="domain" description="TLDc" evidence="2">
    <location>
        <begin position="211"/>
        <end position="375"/>
    </location>
</feature>
<dbReference type="Proteomes" id="UP000695562">
    <property type="component" value="Unassembled WGS sequence"/>
</dbReference>
<dbReference type="Pfam" id="PF07534">
    <property type="entry name" value="TLD"/>
    <property type="match status" value="1"/>
</dbReference>
<dbReference type="AlphaFoldDB" id="A0A8J4UUP6"/>
<keyword evidence="1" id="KW-0175">Coiled coil</keyword>
<proteinExistence type="predicted"/>
<sequence>MQIPSNYIDGIINDNARLQRENTELQREILKYKNAGCSNKDHISLLSEIENKDKKLEKRDRIINNRMGLIVTLYSGKIDQIDELKQEINKLLMERMDTLVEENNRLKSDLDKKNQIMNENLQSLYCSLLEEHSKLKSKLETITSFDEELKSLKSKNKKMKKKKESLETKYALLISNHDEKEKEIQEIKEKLSVYEKAESKTPFKNIVLESKIIDYISFKTINDWIDNSKNYSFKIIYRASNNRFSTQSFHSACDGKGSTITLIEATDGCVFGGYNSQFWNSNGKWYGDNKCFIFTLVNKHGIKPTKYLPDPTKKCYVYCGSSTGPSFGFEDINILGQKGNQSFPCTYIDTTGKGISTLTPSKEFIIKDYEVYQCLED</sequence>
<organism evidence="3 4">
    <name type="scientific">Polysphondylium violaceum</name>
    <dbReference type="NCBI Taxonomy" id="133409"/>
    <lineage>
        <taxon>Eukaryota</taxon>
        <taxon>Amoebozoa</taxon>
        <taxon>Evosea</taxon>
        <taxon>Eumycetozoa</taxon>
        <taxon>Dictyostelia</taxon>
        <taxon>Dictyosteliales</taxon>
        <taxon>Dictyosteliaceae</taxon>
        <taxon>Polysphondylium</taxon>
    </lineage>
</organism>
<dbReference type="SMART" id="SM00584">
    <property type="entry name" value="TLDc"/>
    <property type="match status" value="1"/>
</dbReference>
<accession>A0A8J4UUP6</accession>
<reference evidence="3" key="1">
    <citation type="submission" date="2020-01" db="EMBL/GenBank/DDBJ databases">
        <title>Development of genomics and gene disruption for Polysphondylium violaceum indicates a role for the polyketide synthase stlB in stalk morphogenesis.</title>
        <authorList>
            <person name="Narita B."/>
            <person name="Kawabe Y."/>
            <person name="Kin K."/>
            <person name="Saito T."/>
            <person name="Gibbs R."/>
            <person name="Kuspa A."/>
            <person name="Muzny D."/>
            <person name="Queller D."/>
            <person name="Richards S."/>
            <person name="Strassman J."/>
            <person name="Sucgang R."/>
            <person name="Worley K."/>
            <person name="Schaap P."/>
        </authorList>
    </citation>
    <scope>NUCLEOTIDE SEQUENCE</scope>
    <source>
        <strain evidence="3">QSvi11</strain>
    </source>
</reference>
<comment type="caution">
    <text evidence="3">The sequence shown here is derived from an EMBL/GenBank/DDBJ whole genome shotgun (WGS) entry which is preliminary data.</text>
</comment>
<evidence type="ECO:0000256" key="1">
    <source>
        <dbReference type="SAM" id="Coils"/>
    </source>
</evidence>
<dbReference type="InterPro" id="IPR006571">
    <property type="entry name" value="TLDc_dom"/>
</dbReference>
<dbReference type="PROSITE" id="PS51886">
    <property type="entry name" value="TLDC"/>
    <property type="match status" value="1"/>
</dbReference>
<dbReference type="PANTHER" id="PTHR23354">
    <property type="entry name" value="NUCLEOLAR PROTEIN 7/ESTROGEN RECEPTOR COACTIVATOR-RELATED"/>
    <property type="match status" value="1"/>
</dbReference>
<dbReference type="EMBL" id="AJWJ01000088">
    <property type="protein sequence ID" value="KAF2075736.1"/>
    <property type="molecule type" value="Genomic_DNA"/>
</dbReference>
<keyword evidence="4" id="KW-1185">Reference proteome</keyword>
<evidence type="ECO:0000259" key="2">
    <source>
        <dbReference type="PROSITE" id="PS51886"/>
    </source>
</evidence>
<protein>
    <recommendedName>
        <fullName evidence="2">TLDc domain-containing protein</fullName>
    </recommendedName>
</protein>